<evidence type="ECO:0000313" key="2">
    <source>
        <dbReference type="EMBL" id="SDM30865.1"/>
    </source>
</evidence>
<sequence>MSTITYRPYEPRDAEGVLALINDAFHVRSYAPRPYLERSAADVLLADCLLASSYARVAVADDGPGAVGKVMGVIMGRVEDEPRLPGRPAAYARRAASMAWLTTAGLPQWGTLKQSLGFKRRYAQLRQDALGSGEAALTDEITLLAVHAASRGHGVGSHLYDGFMEHLRAHGRTDFFPYTDSMCTYEFYERRGLMRVAAREQKLDVPGLPETVGVYLYAGEVPALAPTV</sequence>
<dbReference type="GO" id="GO:0016747">
    <property type="term" value="F:acyltransferase activity, transferring groups other than amino-acyl groups"/>
    <property type="evidence" value="ECO:0007669"/>
    <property type="project" value="InterPro"/>
</dbReference>
<dbReference type="Gene3D" id="3.40.630.30">
    <property type="match status" value="1"/>
</dbReference>
<dbReference type="SUPFAM" id="SSF55729">
    <property type="entry name" value="Acyl-CoA N-acyltransferases (Nat)"/>
    <property type="match status" value="1"/>
</dbReference>
<evidence type="ECO:0000259" key="1">
    <source>
        <dbReference type="PROSITE" id="PS51186"/>
    </source>
</evidence>
<accession>A0A1G9S7W8</accession>
<dbReference type="EMBL" id="FNHU01000001">
    <property type="protein sequence ID" value="SDM30865.1"/>
    <property type="molecule type" value="Genomic_DNA"/>
</dbReference>
<dbReference type="OrthoDB" id="6711752at2"/>
<gene>
    <name evidence="2" type="ORF">SAMN04487766_101301</name>
</gene>
<feature type="domain" description="N-acetyltransferase" evidence="1">
    <location>
        <begin position="4"/>
        <end position="215"/>
    </location>
</feature>
<keyword evidence="2" id="KW-0808">Transferase</keyword>
<evidence type="ECO:0000313" key="3">
    <source>
        <dbReference type="Proteomes" id="UP000199671"/>
    </source>
</evidence>
<dbReference type="RefSeq" id="WP_092607207.1">
    <property type="nucleotide sequence ID" value="NZ_FNHU01000001.1"/>
</dbReference>
<proteinExistence type="predicted"/>
<name>A0A1G9S7W8_9ACTO</name>
<reference evidence="2 3" key="1">
    <citation type="submission" date="2016-10" db="EMBL/GenBank/DDBJ databases">
        <authorList>
            <person name="de Groot N.N."/>
        </authorList>
    </citation>
    <scope>NUCLEOTIDE SEQUENCE [LARGE SCALE GENOMIC DNA]</scope>
    <source>
        <strain evidence="2 3">KPR-7B</strain>
    </source>
</reference>
<dbReference type="CDD" id="cd04301">
    <property type="entry name" value="NAT_SF"/>
    <property type="match status" value="1"/>
</dbReference>
<organism evidence="2 3">
    <name type="scientific">Actinomyces ruminicola</name>
    <dbReference type="NCBI Taxonomy" id="332524"/>
    <lineage>
        <taxon>Bacteria</taxon>
        <taxon>Bacillati</taxon>
        <taxon>Actinomycetota</taxon>
        <taxon>Actinomycetes</taxon>
        <taxon>Actinomycetales</taxon>
        <taxon>Actinomycetaceae</taxon>
        <taxon>Actinomyces</taxon>
    </lineage>
</organism>
<dbReference type="InterPro" id="IPR016181">
    <property type="entry name" value="Acyl_CoA_acyltransferase"/>
</dbReference>
<dbReference type="AlphaFoldDB" id="A0A1G9S7W8"/>
<dbReference type="InterPro" id="IPR000182">
    <property type="entry name" value="GNAT_dom"/>
</dbReference>
<dbReference type="Proteomes" id="UP000199671">
    <property type="component" value="Unassembled WGS sequence"/>
</dbReference>
<protein>
    <submittedName>
        <fullName evidence="2">Acetyltransferase (GNAT) family protein</fullName>
    </submittedName>
</protein>
<dbReference type="PROSITE" id="PS51186">
    <property type="entry name" value="GNAT"/>
    <property type="match status" value="1"/>
</dbReference>